<evidence type="ECO:0000313" key="2">
    <source>
        <dbReference type="EMBL" id="EFI93360.1"/>
    </source>
</evidence>
<reference evidence="2 3" key="1">
    <citation type="journal article" date="2010" name="Nat. Biotechnol.">
        <title>Genome sequence of the model mushroom Schizophyllum commune.</title>
        <authorList>
            <person name="Ohm R.A."/>
            <person name="de Jong J.F."/>
            <person name="Lugones L.G."/>
            <person name="Aerts A."/>
            <person name="Kothe E."/>
            <person name="Stajich J.E."/>
            <person name="de Vries R.P."/>
            <person name="Record E."/>
            <person name="Levasseur A."/>
            <person name="Baker S.E."/>
            <person name="Bartholomew K.A."/>
            <person name="Coutinho P.M."/>
            <person name="Erdmann S."/>
            <person name="Fowler T.J."/>
            <person name="Gathman A.C."/>
            <person name="Lombard V."/>
            <person name="Henrissat B."/>
            <person name="Knabe N."/>
            <person name="Kuees U."/>
            <person name="Lilly W.W."/>
            <person name="Lindquist E."/>
            <person name="Lucas S."/>
            <person name="Magnuson J.K."/>
            <person name="Piumi F."/>
            <person name="Raudaskoski M."/>
            <person name="Salamov A."/>
            <person name="Schmutz J."/>
            <person name="Schwarze F.W.M.R."/>
            <person name="vanKuyk P.A."/>
            <person name="Horton J.S."/>
            <person name="Grigoriev I.V."/>
            <person name="Woesten H.A.B."/>
        </authorList>
    </citation>
    <scope>NUCLEOTIDE SEQUENCE [LARGE SCALE GENOMIC DNA]</scope>
    <source>
        <strain evidence="3">H4-8 / FGSC 9210</strain>
    </source>
</reference>
<feature type="compositionally biased region" description="Pro residues" evidence="1">
    <location>
        <begin position="283"/>
        <end position="294"/>
    </location>
</feature>
<evidence type="ECO:0000313" key="3">
    <source>
        <dbReference type="Proteomes" id="UP000007431"/>
    </source>
</evidence>
<proteinExistence type="predicted"/>
<feature type="compositionally biased region" description="Pro residues" evidence="1">
    <location>
        <begin position="114"/>
        <end position="127"/>
    </location>
</feature>
<feature type="compositionally biased region" description="Polar residues" evidence="1">
    <location>
        <begin position="316"/>
        <end position="335"/>
    </location>
</feature>
<dbReference type="VEuPathDB" id="FungiDB:SCHCODRAFT_02671517"/>
<feature type="region of interest" description="Disordered" evidence="1">
    <location>
        <begin position="1"/>
        <end position="29"/>
    </location>
</feature>
<dbReference type="EMBL" id="GL377311">
    <property type="protein sequence ID" value="EFI93360.1"/>
    <property type="molecule type" value="Genomic_DNA"/>
</dbReference>
<evidence type="ECO:0000256" key="1">
    <source>
        <dbReference type="SAM" id="MobiDB-lite"/>
    </source>
</evidence>
<feature type="compositionally biased region" description="Low complexity" evidence="1">
    <location>
        <begin position="270"/>
        <end position="282"/>
    </location>
</feature>
<dbReference type="KEGG" id="scm:SCHCO_02671517"/>
<name>D8QF66_SCHCM</name>
<organism evidence="3">
    <name type="scientific">Schizophyllum commune (strain H4-8 / FGSC 9210)</name>
    <name type="common">Split gill fungus</name>
    <dbReference type="NCBI Taxonomy" id="578458"/>
    <lineage>
        <taxon>Eukaryota</taxon>
        <taxon>Fungi</taxon>
        <taxon>Dikarya</taxon>
        <taxon>Basidiomycota</taxon>
        <taxon>Agaricomycotina</taxon>
        <taxon>Agaricomycetes</taxon>
        <taxon>Agaricomycetidae</taxon>
        <taxon>Agaricales</taxon>
        <taxon>Schizophyllaceae</taxon>
        <taxon>Schizophyllum</taxon>
    </lineage>
</organism>
<sequence length="505" mass="52880">MHEAEALRAHLADESAARRAAERARDQAVVDRDDALADLERVRVHRDLVEREAGTTRARLEQALQECLALRQRLSAIGMLAASADEVPTASEAPSQRQRQLTPESRRQPSPDRYLPPPHASQAPTPPYTRGTSHHSSSVLSSFPSSTHPSASAPSRSNTISPPTTPPESGIRSTVDMGPRSGGGNYAATAAFELRPTVGPAAPGFASSTGFPTSGYRRQRSASTEGEPPAKRQHAASATEWQQPQGHRVIRLPEDGRVLSQPSCSVGVAPQAHSPHPSLQPHSPHPNVQPPSPRPSVAHSSPLPSIPSTPEPDTKPTASSVSPPNSTKGSATTVKAPTKDLPSATAKVVTTATATVLLNAEGKRICGECRKKMRAAEKKNRIGSINPTVAKLSPLDDDELLELGSRPASRARGGAGRLGSSGSAPVGVKGAPARPTNVRRMSSASNAGMARIATLQGESDDLDDLLDDEDEEDGGEDELVDNDEFMAAVDAAESGVGAGGDAFSP</sequence>
<dbReference type="RefSeq" id="XP_003028263.1">
    <property type="nucleotide sequence ID" value="XM_003028217.1"/>
</dbReference>
<feature type="compositionally biased region" description="Acidic residues" evidence="1">
    <location>
        <begin position="458"/>
        <end position="481"/>
    </location>
</feature>
<feature type="region of interest" description="Disordered" evidence="1">
    <location>
        <begin position="405"/>
        <end position="481"/>
    </location>
</feature>
<feature type="region of interest" description="Disordered" evidence="1">
    <location>
        <begin position="86"/>
        <end position="347"/>
    </location>
</feature>
<keyword evidence="3" id="KW-1185">Reference proteome</keyword>
<feature type="compositionally biased region" description="Low complexity" evidence="1">
    <location>
        <begin position="134"/>
        <end position="157"/>
    </location>
</feature>
<gene>
    <name evidence="2" type="ORF">SCHCODRAFT_237313</name>
</gene>
<dbReference type="Proteomes" id="UP000007431">
    <property type="component" value="Unassembled WGS sequence"/>
</dbReference>
<dbReference type="InParanoid" id="D8QF66"/>
<dbReference type="GeneID" id="9591748"/>
<dbReference type="AlphaFoldDB" id="D8QF66"/>
<accession>D8QF66</accession>
<feature type="compositionally biased region" description="Polar residues" evidence="1">
    <location>
        <begin position="92"/>
        <end position="103"/>
    </location>
</feature>
<protein>
    <submittedName>
        <fullName evidence="2">Uncharacterized protein</fullName>
    </submittedName>
</protein>
<dbReference type="OrthoDB" id="2162994at2759"/>
<dbReference type="HOGENOM" id="CLU_539861_0_0_1"/>